<name>A0A382LME8_9ZZZZ</name>
<accession>A0A382LME8</accession>
<evidence type="ECO:0000259" key="1">
    <source>
        <dbReference type="Pfam" id="PF05050"/>
    </source>
</evidence>
<dbReference type="InterPro" id="IPR029063">
    <property type="entry name" value="SAM-dependent_MTases_sf"/>
</dbReference>
<dbReference type="AlphaFoldDB" id="A0A382LME8"/>
<dbReference type="InterPro" id="IPR052514">
    <property type="entry name" value="SAM-dependent_MTase"/>
</dbReference>
<reference evidence="2" key="1">
    <citation type="submission" date="2018-05" db="EMBL/GenBank/DDBJ databases">
        <authorList>
            <person name="Lanie J.A."/>
            <person name="Ng W.-L."/>
            <person name="Kazmierczak K.M."/>
            <person name="Andrzejewski T.M."/>
            <person name="Davidsen T.M."/>
            <person name="Wayne K.J."/>
            <person name="Tettelin H."/>
            <person name="Glass J.I."/>
            <person name="Rusch D."/>
            <person name="Podicherti R."/>
            <person name="Tsui H.-C.T."/>
            <person name="Winkler M.E."/>
        </authorList>
    </citation>
    <scope>NUCLEOTIDE SEQUENCE</scope>
</reference>
<dbReference type="EMBL" id="UINC01087974">
    <property type="protein sequence ID" value="SVC37800.1"/>
    <property type="molecule type" value="Genomic_DNA"/>
</dbReference>
<dbReference type="SUPFAM" id="SSF53335">
    <property type="entry name" value="S-adenosyl-L-methionine-dependent methyltransferases"/>
    <property type="match status" value="1"/>
</dbReference>
<dbReference type="Gene3D" id="3.40.50.150">
    <property type="entry name" value="Vaccinia Virus protein VP39"/>
    <property type="match status" value="1"/>
</dbReference>
<evidence type="ECO:0000313" key="2">
    <source>
        <dbReference type="EMBL" id="SVC37800.1"/>
    </source>
</evidence>
<dbReference type="InterPro" id="IPR006342">
    <property type="entry name" value="FkbM_mtfrase"/>
</dbReference>
<dbReference type="PANTHER" id="PTHR34203:SF15">
    <property type="entry name" value="SLL1173 PROTEIN"/>
    <property type="match status" value="1"/>
</dbReference>
<feature type="domain" description="Methyltransferase FkbM" evidence="1">
    <location>
        <begin position="78"/>
        <end position="219"/>
    </location>
</feature>
<organism evidence="2">
    <name type="scientific">marine metagenome</name>
    <dbReference type="NCBI Taxonomy" id="408172"/>
    <lineage>
        <taxon>unclassified sequences</taxon>
        <taxon>metagenomes</taxon>
        <taxon>ecological metagenomes</taxon>
    </lineage>
</organism>
<dbReference type="PANTHER" id="PTHR34203">
    <property type="entry name" value="METHYLTRANSFERASE, FKBM FAMILY PROTEIN"/>
    <property type="match status" value="1"/>
</dbReference>
<protein>
    <recommendedName>
        <fullName evidence="1">Methyltransferase FkbM domain-containing protein</fullName>
    </recommendedName>
</protein>
<dbReference type="Pfam" id="PF05050">
    <property type="entry name" value="Methyltransf_21"/>
    <property type="match status" value="1"/>
</dbReference>
<dbReference type="NCBIfam" id="TIGR01444">
    <property type="entry name" value="fkbM_fam"/>
    <property type="match status" value="1"/>
</dbReference>
<sequence length="251" mass="28434">MIERMKRKLMNIASVVTKKVSGEHVTGLMVKSKGLSFLVEPTDMFVGRQLRFNGSYGVAEMQKIRKLVNEKSTVAFIGTHVGALAIPTAKNVKKAYFIEANPITFEYLETNITLNSIKNAKAFNCAVGEKEGEINFVLSKTNSGGSKREPHAKEEMYYYDKPNTVRVPMQQFDALTDGVDEKFDLVFIDIEGSEFFALKGMQNTLRRTENLVIEFIGHHLKNVANVSVSEFVSIIEPYFQYLYVPTLEQYF</sequence>
<feature type="non-terminal residue" evidence="2">
    <location>
        <position position="251"/>
    </location>
</feature>
<proteinExistence type="predicted"/>
<gene>
    <name evidence="2" type="ORF">METZ01_LOCUS290654</name>
</gene>